<comment type="caution">
    <text evidence="1">The sequence shown here is derived from an EMBL/GenBank/DDBJ whole genome shotgun (WGS) entry which is preliminary data.</text>
</comment>
<evidence type="ECO:0000313" key="1">
    <source>
        <dbReference type="EMBL" id="CAG8491563.1"/>
    </source>
</evidence>
<protein>
    <submittedName>
        <fullName evidence="1">24150_t:CDS:1</fullName>
    </submittedName>
</protein>
<name>A0ACA9KT18_9GLOM</name>
<organism evidence="1 2">
    <name type="scientific">Racocetra persica</name>
    <dbReference type="NCBI Taxonomy" id="160502"/>
    <lineage>
        <taxon>Eukaryota</taxon>
        <taxon>Fungi</taxon>
        <taxon>Fungi incertae sedis</taxon>
        <taxon>Mucoromycota</taxon>
        <taxon>Glomeromycotina</taxon>
        <taxon>Glomeromycetes</taxon>
        <taxon>Diversisporales</taxon>
        <taxon>Gigasporaceae</taxon>
        <taxon>Racocetra</taxon>
    </lineage>
</organism>
<dbReference type="Proteomes" id="UP000789920">
    <property type="component" value="Unassembled WGS sequence"/>
</dbReference>
<feature type="non-terminal residue" evidence="1">
    <location>
        <position position="1"/>
    </location>
</feature>
<keyword evidence="2" id="KW-1185">Reference proteome</keyword>
<dbReference type="EMBL" id="CAJVQC010001293">
    <property type="protein sequence ID" value="CAG8491563.1"/>
    <property type="molecule type" value="Genomic_DNA"/>
</dbReference>
<evidence type="ECO:0000313" key="2">
    <source>
        <dbReference type="Proteomes" id="UP000789920"/>
    </source>
</evidence>
<proteinExistence type="predicted"/>
<reference evidence="1" key="1">
    <citation type="submission" date="2021-06" db="EMBL/GenBank/DDBJ databases">
        <authorList>
            <person name="Kallberg Y."/>
            <person name="Tangrot J."/>
            <person name="Rosling A."/>
        </authorList>
    </citation>
    <scope>NUCLEOTIDE SEQUENCE</scope>
    <source>
        <strain evidence="1">MA461A</strain>
    </source>
</reference>
<gene>
    <name evidence="1" type="ORF">RPERSI_LOCUS1412</name>
</gene>
<accession>A0ACA9KT18</accession>
<sequence>NEIKGIPPAYSKIYKECWQDNPDSRPSIQQIVLDLEVLINNNNQNVTSTSHKLETSQILKLINQIIQNQA</sequence>